<sequence length="97" mass="10746">MRLSPEQIDTIRATARETFGPEARVWLFGSRVDDSALGGDIDLLVESDQDIPVQALLRTRARMEYAMHLPVDLVVQTPEHQPGPIANIARLTGVRLA</sequence>
<dbReference type="EC" id="2.7.7.-" evidence="2"/>
<proteinExistence type="predicted"/>
<reference evidence="2 3" key="1">
    <citation type="submission" date="2024-04" db="EMBL/GenBank/DDBJ databases">
        <authorList>
            <person name="Abashina T."/>
            <person name="Shaikin A."/>
        </authorList>
    </citation>
    <scope>NUCLEOTIDE SEQUENCE [LARGE SCALE GENOMIC DNA]</scope>
    <source>
        <strain evidence="2 3">AAFK</strain>
    </source>
</reference>
<organism evidence="2 3">
    <name type="scientific">Thermithiobacillus plumbiphilus</name>
    <dbReference type="NCBI Taxonomy" id="1729899"/>
    <lineage>
        <taxon>Bacteria</taxon>
        <taxon>Pseudomonadati</taxon>
        <taxon>Pseudomonadota</taxon>
        <taxon>Acidithiobacillia</taxon>
        <taxon>Acidithiobacillales</taxon>
        <taxon>Thermithiobacillaceae</taxon>
        <taxon>Thermithiobacillus</taxon>
    </lineage>
</organism>
<gene>
    <name evidence="2" type="ORF">WOB96_04340</name>
</gene>
<dbReference type="CDD" id="cd05403">
    <property type="entry name" value="NT_KNTase_like"/>
    <property type="match status" value="1"/>
</dbReference>
<keyword evidence="2" id="KW-0808">Transferase</keyword>
<protein>
    <submittedName>
        <fullName evidence="2">Nucleotidyltransferase domain-containing protein</fullName>
        <ecNumber evidence="2">2.7.7.-</ecNumber>
    </submittedName>
</protein>
<evidence type="ECO:0000313" key="3">
    <source>
        <dbReference type="Proteomes" id="UP001446205"/>
    </source>
</evidence>
<name>A0ABU9D606_9PROT</name>
<evidence type="ECO:0000259" key="1">
    <source>
        <dbReference type="Pfam" id="PF01909"/>
    </source>
</evidence>
<dbReference type="SUPFAM" id="SSF81301">
    <property type="entry name" value="Nucleotidyltransferase"/>
    <property type="match status" value="1"/>
</dbReference>
<keyword evidence="3" id="KW-1185">Reference proteome</keyword>
<comment type="caution">
    <text evidence="2">The sequence shown here is derived from an EMBL/GenBank/DDBJ whole genome shotgun (WGS) entry which is preliminary data.</text>
</comment>
<dbReference type="InterPro" id="IPR002934">
    <property type="entry name" value="Polymerase_NTP_transf_dom"/>
</dbReference>
<evidence type="ECO:0000313" key="2">
    <source>
        <dbReference type="EMBL" id="MEK8088988.1"/>
    </source>
</evidence>
<dbReference type="EMBL" id="JBBPCO010000003">
    <property type="protein sequence ID" value="MEK8088988.1"/>
    <property type="molecule type" value="Genomic_DNA"/>
</dbReference>
<accession>A0ABU9D606</accession>
<feature type="domain" description="Polymerase nucleotidyl transferase" evidence="1">
    <location>
        <begin position="10"/>
        <end position="88"/>
    </location>
</feature>
<dbReference type="InterPro" id="IPR043519">
    <property type="entry name" value="NT_sf"/>
</dbReference>
<dbReference type="Proteomes" id="UP001446205">
    <property type="component" value="Unassembled WGS sequence"/>
</dbReference>
<dbReference type="Gene3D" id="3.30.460.10">
    <property type="entry name" value="Beta Polymerase, domain 2"/>
    <property type="match status" value="1"/>
</dbReference>
<dbReference type="Pfam" id="PF01909">
    <property type="entry name" value="NTP_transf_2"/>
    <property type="match status" value="1"/>
</dbReference>
<dbReference type="GO" id="GO:0016779">
    <property type="term" value="F:nucleotidyltransferase activity"/>
    <property type="evidence" value="ECO:0007669"/>
    <property type="project" value="UniProtKB-KW"/>
</dbReference>
<keyword evidence="2" id="KW-0548">Nucleotidyltransferase</keyword>
<dbReference type="RefSeq" id="WP_341370054.1">
    <property type="nucleotide sequence ID" value="NZ_JBBPCO010000003.1"/>
</dbReference>